<dbReference type="Pfam" id="PF07963">
    <property type="entry name" value="N_methyl"/>
    <property type="match status" value="1"/>
</dbReference>
<gene>
    <name evidence="4" type="ORF">FS935_04865</name>
</gene>
<dbReference type="InterPro" id="IPR016785">
    <property type="entry name" value="ComGD"/>
</dbReference>
<dbReference type="OrthoDB" id="1653576at2"/>
<dbReference type="GO" id="GO:0030420">
    <property type="term" value="P:establishment of competence for transformation"/>
    <property type="evidence" value="ECO:0007669"/>
    <property type="project" value="UniProtKB-KW"/>
</dbReference>
<dbReference type="RefSeq" id="WP_146946430.1">
    <property type="nucleotide sequence ID" value="NZ_VOQF01000002.1"/>
</dbReference>
<comment type="caution">
    <text evidence="4">The sequence shown here is derived from an EMBL/GenBank/DDBJ whole genome shotgun (WGS) entry which is preliminary data.</text>
</comment>
<feature type="transmembrane region" description="Helical" evidence="3">
    <location>
        <begin position="12"/>
        <end position="32"/>
    </location>
</feature>
<comment type="subcellular location">
    <subcellularLocation>
        <location evidence="1">Cell surface</location>
    </subcellularLocation>
</comment>
<dbReference type="NCBIfam" id="NF040982">
    <property type="entry name" value="ComGD"/>
    <property type="match status" value="1"/>
</dbReference>
<dbReference type="PIRSF" id="PIRSF021292">
    <property type="entry name" value="Competence_ComGD"/>
    <property type="match status" value="1"/>
</dbReference>
<evidence type="ECO:0000313" key="4">
    <source>
        <dbReference type="EMBL" id="TXC92387.1"/>
    </source>
</evidence>
<keyword evidence="2" id="KW-0178">Competence</keyword>
<evidence type="ECO:0000256" key="1">
    <source>
        <dbReference type="ARBA" id="ARBA00004241"/>
    </source>
</evidence>
<evidence type="ECO:0000313" key="5">
    <source>
        <dbReference type="Proteomes" id="UP000321363"/>
    </source>
</evidence>
<dbReference type="EMBL" id="VOQF01000002">
    <property type="protein sequence ID" value="TXC92387.1"/>
    <property type="molecule type" value="Genomic_DNA"/>
</dbReference>
<evidence type="ECO:0000256" key="3">
    <source>
        <dbReference type="SAM" id="Phobius"/>
    </source>
</evidence>
<dbReference type="GO" id="GO:0009986">
    <property type="term" value="C:cell surface"/>
    <property type="evidence" value="ECO:0007669"/>
    <property type="project" value="UniProtKB-SubCell"/>
</dbReference>
<keyword evidence="3" id="KW-0812">Transmembrane</keyword>
<dbReference type="NCBIfam" id="TIGR02532">
    <property type="entry name" value="IV_pilin_GFxxxE"/>
    <property type="match status" value="1"/>
</dbReference>
<reference evidence="4 5" key="1">
    <citation type="journal article" date="2005" name="Int. J. Syst. Evol. Microbiol.">
        <title>Bacillus litoralis sp. nov., isolated from a tidal flat of the Yellow Sea in Korea.</title>
        <authorList>
            <person name="Yoon J.H."/>
            <person name="Oh T.K."/>
        </authorList>
    </citation>
    <scope>NUCLEOTIDE SEQUENCE [LARGE SCALE GENOMIC DNA]</scope>
    <source>
        <strain evidence="4 5">SW-211</strain>
    </source>
</reference>
<dbReference type="Proteomes" id="UP000321363">
    <property type="component" value="Unassembled WGS sequence"/>
</dbReference>
<accession>A0A5C6W697</accession>
<proteinExistence type="predicted"/>
<keyword evidence="3" id="KW-1133">Transmembrane helix</keyword>
<dbReference type="InterPro" id="IPR045584">
    <property type="entry name" value="Pilin-like"/>
</dbReference>
<evidence type="ECO:0000256" key="2">
    <source>
        <dbReference type="ARBA" id="ARBA00023287"/>
    </source>
</evidence>
<dbReference type="AlphaFoldDB" id="A0A5C6W697"/>
<name>A0A5C6W697_9BACI</name>
<dbReference type="SUPFAM" id="SSF54523">
    <property type="entry name" value="Pili subunits"/>
    <property type="match status" value="1"/>
</dbReference>
<sequence length="149" mass="17183">MLSQQEAKGNGYTLIETLIVLVIVSIMSVVLVMNLNPIYNKKVIDTFLNQLEKDLLYAQQYALVNESTVYVVFSESEKKYRVANGIGDDLLSRNYHQHIIFESATLENRVIYNRAGSIQKSGTMFIKYHSDKYRLVFYLGKGRFTIEKL</sequence>
<organism evidence="4 5">
    <name type="scientific">Metabacillus litoralis</name>
    <dbReference type="NCBI Taxonomy" id="152268"/>
    <lineage>
        <taxon>Bacteria</taxon>
        <taxon>Bacillati</taxon>
        <taxon>Bacillota</taxon>
        <taxon>Bacilli</taxon>
        <taxon>Bacillales</taxon>
        <taxon>Bacillaceae</taxon>
        <taxon>Metabacillus</taxon>
    </lineage>
</organism>
<keyword evidence="3" id="KW-0472">Membrane</keyword>
<keyword evidence="5" id="KW-1185">Reference proteome</keyword>
<dbReference type="InterPro" id="IPR012902">
    <property type="entry name" value="N_methyl_site"/>
</dbReference>
<protein>
    <submittedName>
        <fullName evidence="4">Prepilin-type N-terminal cleavage/methylation domain-containing protein</fullName>
    </submittedName>
</protein>